<dbReference type="Pfam" id="PF00271">
    <property type="entry name" value="Helicase_C"/>
    <property type="match status" value="1"/>
</dbReference>
<dbReference type="CDD" id="cd18793">
    <property type="entry name" value="SF2_C_SNF"/>
    <property type="match status" value="1"/>
</dbReference>
<dbReference type="FunCoup" id="F0Y786">
    <property type="interactions" value="108"/>
</dbReference>
<dbReference type="GeneID" id="20222297"/>
<dbReference type="InterPro" id="IPR000330">
    <property type="entry name" value="SNF2_N"/>
</dbReference>
<keyword evidence="5" id="KW-0347">Helicase</keyword>
<dbReference type="Proteomes" id="UP000002729">
    <property type="component" value="Unassembled WGS sequence"/>
</dbReference>
<protein>
    <recommendedName>
        <fullName evidence="14">Helicase</fullName>
    </recommendedName>
</protein>
<evidence type="ECO:0000313" key="12">
    <source>
        <dbReference type="EMBL" id="EGB08947.1"/>
    </source>
</evidence>
<dbReference type="KEGG" id="aaf:AURANDRAFT_53418"/>
<evidence type="ECO:0000259" key="11">
    <source>
        <dbReference type="PROSITE" id="PS51194"/>
    </source>
</evidence>
<dbReference type="GO" id="GO:0016787">
    <property type="term" value="F:hydrolase activity"/>
    <property type="evidence" value="ECO:0007669"/>
    <property type="project" value="UniProtKB-KW"/>
</dbReference>
<dbReference type="FunFam" id="3.40.50.10810:FF:000015">
    <property type="entry name" value="lymphoid-specific helicase isoform X1"/>
    <property type="match status" value="1"/>
</dbReference>
<evidence type="ECO:0000256" key="5">
    <source>
        <dbReference type="ARBA" id="ARBA00022806"/>
    </source>
</evidence>
<dbReference type="Pfam" id="PF00176">
    <property type="entry name" value="SNF2-rel_dom"/>
    <property type="match status" value="1"/>
</dbReference>
<accession>F0Y786</accession>
<dbReference type="SMART" id="SM00490">
    <property type="entry name" value="HELICc"/>
    <property type="match status" value="1"/>
</dbReference>
<evidence type="ECO:0000313" key="13">
    <source>
        <dbReference type="Proteomes" id="UP000002729"/>
    </source>
</evidence>
<feature type="region of interest" description="Disordered" evidence="9">
    <location>
        <begin position="103"/>
        <end position="151"/>
    </location>
</feature>
<gene>
    <name evidence="12" type="ORF">AURANDRAFT_53418</name>
</gene>
<evidence type="ECO:0008006" key="14">
    <source>
        <dbReference type="Google" id="ProtNLM"/>
    </source>
</evidence>
<keyword evidence="7" id="KW-0175">Coiled coil</keyword>
<keyword evidence="6" id="KW-0067">ATP-binding</keyword>
<dbReference type="PROSITE" id="PS51194">
    <property type="entry name" value="HELICASE_CTER"/>
    <property type="match status" value="1"/>
</dbReference>
<evidence type="ECO:0000256" key="2">
    <source>
        <dbReference type="ARBA" id="ARBA00007025"/>
    </source>
</evidence>
<dbReference type="OMA" id="WNICRID"/>
<dbReference type="InterPro" id="IPR038718">
    <property type="entry name" value="SNF2-like_sf"/>
</dbReference>
<evidence type="ECO:0000256" key="7">
    <source>
        <dbReference type="ARBA" id="ARBA00023054"/>
    </source>
</evidence>
<dbReference type="OrthoDB" id="5857104at2759"/>
<feature type="domain" description="Helicase C-terminal" evidence="11">
    <location>
        <begin position="499"/>
        <end position="653"/>
    </location>
</feature>
<keyword evidence="8" id="KW-0539">Nucleus</keyword>
<comment type="similarity">
    <text evidence="2">Belongs to the SNF2/RAD54 helicase family.</text>
</comment>
<dbReference type="SUPFAM" id="SSF52540">
    <property type="entry name" value="P-loop containing nucleoside triphosphate hydrolases"/>
    <property type="match status" value="2"/>
</dbReference>
<dbReference type="GO" id="GO:0005634">
    <property type="term" value="C:nucleus"/>
    <property type="evidence" value="ECO:0007669"/>
    <property type="project" value="UniProtKB-SubCell"/>
</dbReference>
<dbReference type="PANTHER" id="PTHR10799">
    <property type="entry name" value="SNF2/RAD54 HELICASE FAMILY"/>
    <property type="match status" value="1"/>
</dbReference>
<dbReference type="InterPro" id="IPR049730">
    <property type="entry name" value="SNF2/RAD54-like_C"/>
</dbReference>
<evidence type="ECO:0000256" key="6">
    <source>
        <dbReference type="ARBA" id="ARBA00022840"/>
    </source>
</evidence>
<evidence type="ECO:0000256" key="4">
    <source>
        <dbReference type="ARBA" id="ARBA00022801"/>
    </source>
</evidence>
<keyword evidence="3" id="KW-0547">Nucleotide-binding</keyword>
<dbReference type="eggNOG" id="KOG0385">
    <property type="taxonomic scope" value="Eukaryota"/>
</dbReference>
<dbReference type="InterPro" id="IPR027417">
    <property type="entry name" value="P-loop_NTPase"/>
</dbReference>
<keyword evidence="13" id="KW-1185">Reference proteome</keyword>
<evidence type="ECO:0000256" key="9">
    <source>
        <dbReference type="SAM" id="MobiDB-lite"/>
    </source>
</evidence>
<keyword evidence="4" id="KW-0378">Hydrolase</keyword>
<reference evidence="12 13" key="1">
    <citation type="journal article" date="2011" name="Proc. Natl. Acad. Sci. U.S.A.">
        <title>Niche of harmful alga Aureococcus anophagefferens revealed through ecogenomics.</title>
        <authorList>
            <person name="Gobler C.J."/>
            <person name="Berry D.L."/>
            <person name="Dyhrman S.T."/>
            <person name="Wilhelm S.W."/>
            <person name="Salamov A."/>
            <person name="Lobanov A.V."/>
            <person name="Zhang Y."/>
            <person name="Collier J.L."/>
            <person name="Wurch L.L."/>
            <person name="Kustka A.B."/>
            <person name="Dill B.D."/>
            <person name="Shah M."/>
            <person name="VerBerkmoes N.C."/>
            <person name="Kuo A."/>
            <person name="Terry A."/>
            <person name="Pangilinan J."/>
            <person name="Lindquist E.A."/>
            <person name="Lucas S."/>
            <person name="Paulsen I.T."/>
            <person name="Hattenrath-Lehmann T.K."/>
            <person name="Talmage S.C."/>
            <person name="Walker E.A."/>
            <person name="Koch F."/>
            <person name="Burson A.M."/>
            <person name="Marcoval M.A."/>
            <person name="Tang Y.Z."/>
            <person name="Lecleir G.R."/>
            <person name="Coyne K.J."/>
            <person name="Berg G.M."/>
            <person name="Bertrand E.M."/>
            <person name="Saito M.A."/>
            <person name="Gladyshev V.N."/>
            <person name="Grigoriev I.V."/>
        </authorList>
    </citation>
    <scope>NUCLEOTIDE SEQUENCE [LARGE SCALE GENOMIC DNA]</scope>
    <source>
        <strain evidence="13">CCMP 1984</strain>
    </source>
</reference>
<feature type="region of interest" description="Disordered" evidence="9">
    <location>
        <begin position="1"/>
        <end position="54"/>
    </location>
</feature>
<evidence type="ECO:0000256" key="8">
    <source>
        <dbReference type="ARBA" id="ARBA00023242"/>
    </source>
</evidence>
<sequence length="738" mass="81820">MAEVDSDKNGAPCARRNSVSENGEQKTVEDLEEERVNELLAKGAEDEEAAPTSAPVLLQAAARAEGSDSLLEQSSRPAAKKAQLDTLLAKAEQYSAFIVNSQMSAAQPEPEPEAGSKRKSTSGGGSSKKKKKGEAGDAAAEMAEAQAKMKGDRNLVQQPTGMTGGTLKPYQVEGLRWLATLFENGLSGILADEMGLGKTIQVIALIAHIREKNVKGPICVAAPLATLPNWMNEFKKWVPGISALLYHGSKQHRADLRKTAMATSLQNEEDFPVIVTSYEVCIIDRAPLSHFKFKYLIIDEGQRVKNRDCRLVRELKKLNTENRLLLSGTPIQNTLEELWSLLNFVNPQIFDDLNVFQSWFGFRNIGQETQVDDIIDDESKDRIVTKLHEILRPFLLRRVKSDVLRGVLPDKKEIVVYAPMTPLQKSYEALILERKLKDSLIAAGIPATSHEVSEQNMLMNQRKNANHPFLFGEPRDANGEFIGVATPKALVNAAGKFRLLERILPKLKAQGHKVLLFSQMTELLNIIEDYLRWREWNYFRIDGGVELSERQRQIDAFNGEGQESNEYFVFMLSTRAGGLGINLATADTVILFDSDWNPHQDAQAMDRAHRIGQKRDVVVYRFLTSGSAEIGMMEKQISKKKLERMAVQGGDYNKAGRRSRGELTTDGLRSLLNDDVNIAQRIGAAGDNATADEISEQELDLVMDRAKIFSPAGIPTEGKMYDVVSSQAGPGLLSNLDT</sequence>
<dbReference type="EMBL" id="GL833126">
    <property type="protein sequence ID" value="EGB08947.1"/>
    <property type="molecule type" value="Genomic_DNA"/>
</dbReference>
<dbReference type="GO" id="GO:0005524">
    <property type="term" value="F:ATP binding"/>
    <property type="evidence" value="ECO:0007669"/>
    <property type="project" value="UniProtKB-KW"/>
</dbReference>
<dbReference type="Gene3D" id="3.40.50.300">
    <property type="entry name" value="P-loop containing nucleotide triphosphate hydrolases"/>
    <property type="match status" value="1"/>
</dbReference>
<evidence type="ECO:0000256" key="1">
    <source>
        <dbReference type="ARBA" id="ARBA00004123"/>
    </source>
</evidence>
<dbReference type="InterPro" id="IPR014001">
    <property type="entry name" value="Helicase_ATP-bd"/>
</dbReference>
<feature type="compositionally biased region" description="Basic and acidic residues" evidence="9">
    <location>
        <begin position="23"/>
        <end position="37"/>
    </location>
</feature>
<feature type="compositionally biased region" description="Low complexity" evidence="9">
    <location>
        <begin position="136"/>
        <end position="146"/>
    </location>
</feature>
<organism evidence="13">
    <name type="scientific">Aureococcus anophagefferens</name>
    <name type="common">Harmful bloom alga</name>
    <dbReference type="NCBI Taxonomy" id="44056"/>
    <lineage>
        <taxon>Eukaryota</taxon>
        <taxon>Sar</taxon>
        <taxon>Stramenopiles</taxon>
        <taxon>Ochrophyta</taxon>
        <taxon>Pelagophyceae</taxon>
        <taxon>Pelagomonadales</taxon>
        <taxon>Pelagomonadaceae</taxon>
        <taxon>Aureococcus</taxon>
    </lineage>
</organism>
<dbReference type="Gene3D" id="3.40.50.10810">
    <property type="entry name" value="Tandem AAA-ATPase domain"/>
    <property type="match status" value="1"/>
</dbReference>
<evidence type="ECO:0000256" key="3">
    <source>
        <dbReference type="ARBA" id="ARBA00022741"/>
    </source>
</evidence>
<dbReference type="PROSITE" id="PS51192">
    <property type="entry name" value="HELICASE_ATP_BIND_1"/>
    <property type="match status" value="1"/>
</dbReference>
<dbReference type="GO" id="GO:0004386">
    <property type="term" value="F:helicase activity"/>
    <property type="evidence" value="ECO:0007669"/>
    <property type="project" value="UniProtKB-KW"/>
</dbReference>
<dbReference type="InterPro" id="IPR001650">
    <property type="entry name" value="Helicase_C-like"/>
</dbReference>
<name>F0Y786_AURAN</name>
<feature type="domain" description="Helicase ATP-binding" evidence="10">
    <location>
        <begin position="179"/>
        <end position="348"/>
    </location>
</feature>
<comment type="subcellular location">
    <subcellularLocation>
        <location evidence="1">Nucleus</location>
    </subcellularLocation>
</comment>
<dbReference type="AlphaFoldDB" id="F0Y786"/>
<dbReference type="InParanoid" id="F0Y786"/>
<proteinExistence type="inferred from homology"/>
<evidence type="ECO:0000259" key="10">
    <source>
        <dbReference type="PROSITE" id="PS51192"/>
    </source>
</evidence>
<dbReference type="SMART" id="SM00487">
    <property type="entry name" value="DEXDc"/>
    <property type="match status" value="1"/>
</dbReference>
<dbReference type="RefSeq" id="XP_009036080.1">
    <property type="nucleotide sequence ID" value="XM_009037832.1"/>
</dbReference>